<name>A0A1Y2BHH2_9TREE</name>
<feature type="compositionally biased region" description="Polar residues" evidence="1">
    <location>
        <begin position="250"/>
        <end position="273"/>
    </location>
</feature>
<dbReference type="Proteomes" id="UP000193986">
    <property type="component" value="Unassembled WGS sequence"/>
</dbReference>
<dbReference type="OrthoDB" id="2564740at2759"/>
<keyword evidence="3" id="KW-1185">Reference proteome</keyword>
<sequence length="375" mass="39908">METPTTRSRAKREAEASTPEDVGSIAWIHDQRLRQAVIAATMNDYMEPPTPTQKPRPITSRPIHGNDPSSSSSAPPRKRRCRPHHSLPQPLTTSSFSSTGTNPNNRAGPSSAPAGGPSSSRLDELLGEAMAAFAIKPSELVQTPPRSYQTASRSIHTPVTLPPSSSVLQVSSKENRHPDAGSSSKMRPKPTSKPSEVDANQSSKRSVSSVSPTKPGAAPRIGLRHNQRLAGPNQRALKPSGTSEIRPVQPMQNNSTDNGHCQNTISASSNDSRPPSRPGQKTFKPPLIAVQPIRSSPRRHTSLSDASHSAHHGIFNPLRKAAVNTSSPVPVRKQAAKAKAAPSSDGLDADDSFDGIFQGGGPEVEMLLRTVDGSQ</sequence>
<accession>A0A1Y2BHH2</accession>
<feature type="compositionally biased region" description="Low complexity" evidence="1">
    <location>
        <begin position="157"/>
        <end position="172"/>
    </location>
</feature>
<feature type="region of interest" description="Disordered" evidence="1">
    <location>
        <begin position="1"/>
        <end position="310"/>
    </location>
</feature>
<organism evidence="2 3">
    <name type="scientific">Naematelia encephala</name>
    <dbReference type="NCBI Taxonomy" id="71784"/>
    <lineage>
        <taxon>Eukaryota</taxon>
        <taxon>Fungi</taxon>
        <taxon>Dikarya</taxon>
        <taxon>Basidiomycota</taxon>
        <taxon>Agaricomycotina</taxon>
        <taxon>Tremellomycetes</taxon>
        <taxon>Tremellales</taxon>
        <taxon>Naemateliaceae</taxon>
        <taxon>Naematelia</taxon>
    </lineage>
</organism>
<feature type="compositionally biased region" description="Polar residues" evidence="1">
    <location>
        <begin position="192"/>
        <end position="201"/>
    </location>
</feature>
<dbReference type="EMBL" id="MCFC01000004">
    <property type="protein sequence ID" value="ORY34040.1"/>
    <property type="molecule type" value="Genomic_DNA"/>
</dbReference>
<feature type="region of interest" description="Disordered" evidence="1">
    <location>
        <begin position="324"/>
        <end position="360"/>
    </location>
</feature>
<feature type="compositionally biased region" description="Low complexity" evidence="1">
    <location>
        <begin position="107"/>
        <end position="120"/>
    </location>
</feature>
<evidence type="ECO:0000313" key="3">
    <source>
        <dbReference type="Proteomes" id="UP000193986"/>
    </source>
</evidence>
<feature type="compositionally biased region" description="Low complexity" evidence="1">
    <location>
        <begin position="202"/>
        <end position="211"/>
    </location>
</feature>
<protein>
    <submittedName>
        <fullName evidence="2">Uncharacterized protein</fullName>
    </submittedName>
</protein>
<reference evidence="2 3" key="1">
    <citation type="submission" date="2016-07" db="EMBL/GenBank/DDBJ databases">
        <title>Pervasive Adenine N6-methylation of Active Genes in Fungi.</title>
        <authorList>
            <consortium name="DOE Joint Genome Institute"/>
            <person name="Mondo S.J."/>
            <person name="Dannebaum R.O."/>
            <person name="Kuo R.C."/>
            <person name="Labutti K."/>
            <person name="Haridas S."/>
            <person name="Kuo A."/>
            <person name="Salamov A."/>
            <person name="Ahrendt S.R."/>
            <person name="Lipzen A."/>
            <person name="Sullivan W."/>
            <person name="Andreopoulos W.B."/>
            <person name="Clum A."/>
            <person name="Lindquist E."/>
            <person name="Daum C."/>
            <person name="Ramamoorthy G.K."/>
            <person name="Gryganskyi A."/>
            <person name="Culley D."/>
            <person name="Magnuson J.K."/>
            <person name="James T.Y."/>
            <person name="O'Malley M.A."/>
            <person name="Stajich J.E."/>
            <person name="Spatafora J.W."/>
            <person name="Visel A."/>
            <person name="Grigoriev I.V."/>
        </authorList>
    </citation>
    <scope>NUCLEOTIDE SEQUENCE [LARGE SCALE GENOMIC DNA]</scope>
    <source>
        <strain evidence="2 3">68-887.2</strain>
    </source>
</reference>
<dbReference type="AlphaFoldDB" id="A0A1Y2BHH2"/>
<evidence type="ECO:0000256" key="1">
    <source>
        <dbReference type="SAM" id="MobiDB-lite"/>
    </source>
</evidence>
<feature type="compositionally biased region" description="Basic residues" evidence="1">
    <location>
        <begin position="76"/>
        <end position="85"/>
    </location>
</feature>
<evidence type="ECO:0000313" key="2">
    <source>
        <dbReference type="EMBL" id="ORY34040.1"/>
    </source>
</evidence>
<gene>
    <name evidence="2" type="ORF">BCR39DRAFT_586233</name>
</gene>
<feature type="compositionally biased region" description="Polar residues" evidence="1">
    <location>
        <begin position="89"/>
        <end position="105"/>
    </location>
</feature>
<comment type="caution">
    <text evidence="2">The sequence shown here is derived from an EMBL/GenBank/DDBJ whole genome shotgun (WGS) entry which is preliminary data.</text>
</comment>
<proteinExistence type="predicted"/>
<dbReference type="InParanoid" id="A0A1Y2BHH2"/>
<feature type="compositionally biased region" description="Polar residues" evidence="1">
    <location>
        <begin position="140"/>
        <end position="155"/>
    </location>
</feature>